<comment type="similarity">
    <text evidence="2 9">Belongs to the eukaryotic GSH synthase family.</text>
</comment>
<dbReference type="GO" id="GO:0000287">
    <property type="term" value="F:magnesium ion binding"/>
    <property type="evidence" value="ECO:0007669"/>
    <property type="project" value="UniProtKB-UniRule"/>
</dbReference>
<evidence type="ECO:0000313" key="14">
    <source>
        <dbReference type="EMBL" id="CAF9916176.1"/>
    </source>
</evidence>
<feature type="region of interest" description="Disordered" evidence="12">
    <location>
        <begin position="455"/>
        <end position="476"/>
    </location>
</feature>
<evidence type="ECO:0000259" key="13">
    <source>
        <dbReference type="Pfam" id="PF03199"/>
    </source>
</evidence>
<dbReference type="SUPFAM" id="SSF52440">
    <property type="entry name" value="PreATP-grasp domain"/>
    <property type="match status" value="1"/>
</dbReference>
<feature type="binding site" evidence="10">
    <location>
        <position position="520"/>
    </location>
    <ligand>
        <name>ATP</name>
        <dbReference type="ChEBI" id="CHEBI:30616"/>
    </ligand>
</feature>
<organism evidence="14 15">
    <name type="scientific">Heterodermia speciosa</name>
    <dbReference type="NCBI Taxonomy" id="116794"/>
    <lineage>
        <taxon>Eukaryota</taxon>
        <taxon>Fungi</taxon>
        <taxon>Dikarya</taxon>
        <taxon>Ascomycota</taxon>
        <taxon>Pezizomycotina</taxon>
        <taxon>Lecanoromycetes</taxon>
        <taxon>OSLEUM clade</taxon>
        <taxon>Lecanoromycetidae</taxon>
        <taxon>Caliciales</taxon>
        <taxon>Physciaceae</taxon>
        <taxon>Heterodermia</taxon>
    </lineage>
</organism>
<proteinExistence type="inferred from homology"/>
<dbReference type="PANTHER" id="PTHR11130">
    <property type="entry name" value="GLUTATHIONE SYNTHETASE"/>
    <property type="match status" value="1"/>
</dbReference>
<keyword evidence="3 9" id="KW-0436">Ligase</keyword>
<dbReference type="GO" id="GO:0004363">
    <property type="term" value="F:glutathione synthase activity"/>
    <property type="evidence" value="ECO:0007669"/>
    <property type="project" value="UniProtKB-UniRule"/>
</dbReference>
<keyword evidence="8 9" id="KW-0460">Magnesium</keyword>
<evidence type="ECO:0000256" key="5">
    <source>
        <dbReference type="ARBA" id="ARBA00022723"/>
    </source>
</evidence>
<feature type="binding site" evidence="10">
    <location>
        <position position="332"/>
    </location>
    <ligand>
        <name>ATP</name>
        <dbReference type="ChEBI" id="CHEBI:30616"/>
    </ligand>
</feature>
<dbReference type="InterPro" id="IPR016185">
    <property type="entry name" value="PreATP-grasp_dom_sf"/>
</dbReference>
<dbReference type="InterPro" id="IPR014709">
    <property type="entry name" value="Glutathione_synthase_C_euk"/>
</dbReference>
<evidence type="ECO:0000256" key="2">
    <source>
        <dbReference type="ARBA" id="ARBA00010385"/>
    </source>
</evidence>
<gene>
    <name evidence="14" type="ORF">HETSPECPRED_002784</name>
</gene>
<evidence type="ECO:0000256" key="1">
    <source>
        <dbReference type="ARBA" id="ARBA00004965"/>
    </source>
</evidence>
<comment type="cofactor">
    <cofactor evidence="9 11">
        <name>Mg(2+)</name>
        <dbReference type="ChEBI" id="CHEBI:18420"/>
    </cofactor>
    <text evidence="9 11">Binds 1 Mg(2+) ion per subunit.</text>
</comment>
<dbReference type="InterPro" id="IPR037013">
    <property type="entry name" value="GSH-S_sub-bd_sf"/>
</dbReference>
<feature type="binding site" evidence="10">
    <location>
        <begin position="392"/>
        <end position="401"/>
    </location>
    <ligand>
        <name>ATP</name>
        <dbReference type="ChEBI" id="CHEBI:30616"/>
    </ligand>
</feature>
<evidence type="ECO:0000256" key="6">
    <source>
        <dbReference type="ARBA" id="ARBA00022741"/>
    </source>
</evidence>
<dbReference type="AlphaFoldDB" id="A0A8H3F8H6"/>
<dbReference type="Gene3D" id="3.30.1490.80">
    <property type="match status" value="1"/>
</dbReference>
<dbReference type="InterPro" id="IPR014042">
    <property type="entry name" value="Glutathione_synthase_a-hlx"/>
</dbReference>
<comment type="pathway">
    <text evidence="1 9">Sulfur metabolism; glutathione biosynthesis; glutathione from L-cysteine and L-glutamate: step 2/2.</text>
</comment>
<evidence type="ECO:0000256" key="10">
    <source>
        <dbReference type="PIRSR" id="PIRSR001558-1"/>
    </source>
</evidence>
<dbReference type="GO" id="GO:0043295">
    <property type="term" value="F:glutathione binding"/>
    <property type="evidence" value="ECO:0007669"/>
    <property type="project" value="UniProtKB-UniRule"/>
</dbReference>
<comment type="caution">
    <text evidence="14">The sequence shown here is derived from an EMBL/GenBank/DDBJ whole genome shotgun (WGS) entry which is preliminary data.</text>
</comment>
<feature type="binding site" evidence="10">
    <location>
        <position position="482"/>
    </location>
    <ligand>
        <name>ATP</name>
        <dbReference type="ChEBI" id="CHEBI:30616"/>
    </ligand>
</feature>
<dbReference type="Gene3D" id="3.30.470.20">
    <property type="entry name" value="ATP-grasp fold, B domain"/>
    <property type="match status" value="1"/>
</dbReference>
<dbReference type="Gene3D" id="1.10.1080.10">
    <property type="entry name" value="Glutathione Synthetase, Chain A, domain 3"/>
    <property type="match status" value="1"/>
</dbReference>
<evidence type="ECO:0000256" key="4">
    <source>
        <dbReference type="ARBA" id="ARBA00022684"/>
    </source>
</evidence>
<feature type="binding site" evidence="11">
    <location>
        <position position="396"/>
    </location>
    <ligand>
        <name>Mg(2+)</name>
        <dbReference type="ChEBI" id="CHEBI:18420"/>
    </ligand>
</feature>
<evidence type="ECO:0000313" key="15">
    <source>
        <dbReference type="Proteomes" id="UP000664521"/>
    </source>
</evidence>
<dbReference type="Pfam" id="PF03917">
    <property type="entry name" value="GSH_synth_ATP"/>
    <property type="match status" value="2"/>
</dbReference>
<feature type="binding site" evidence="10">
    <location>
        <position position="403"/>
    </location>
    <ligand>
        <name>ATP</name>
        <dbReference type="ChEBI" id="CHEBI:30616"/>
    </ligand>
</feature>
<comment type="catalytic activity">
    <reaction evidence="9">
        <text>gamma-L-glutamyl-L-cysteine + glycine + ATP = glutathione + ADP + phosphate + H(+)</text>
        <dbReference type="Rhea" id="RHEA:13557"/>
        <dbReference type="ChEBI" id="CHEBI:15378"/>
        <dbReference type="ChEBI" id="CHEBI:30616"/>
        <dbReference type="ChEBI" id="CHEBI:43474"/>
        <dbReference type="ChEBI" id="CHEBI:57305"/>
        <dbReference type="ChEBI" id="CHEBI:57925"/>
        <dbReference type="ChEBI" id="CHEBI:58173"/>
        <dbReference type="ChEBI" id="CHEBI:456216"/>
        <dbReference type="EC" id="6.3.2.3"/>
    </reaction>
</comment>
<evidence type="ECO:0000256" key="9">
    <source>
        <dbReference type="PIRNR" id="PIRNR001558"/>
    </source>
</evidence>
<dbReference type="UniPathway" id="UPA00142">
    <property type="reaction ID" value="UER00210"/>
</dbReference>
<dbReference type="EC" id="6.3.2.3" evidence="9"/>
<evidence type="ECO:0000256" key="12">
    <source>
        <dbReference type="SAM" id="MobiDB-lite"/>
    </source>
</evidence>
<evidence type="ECO:0000256" key="7">
    <source>
        <dbReference type="ARBA" id="ARBA00022840"/>
    </source>
</evidence>
<reference evidence="14" key="1">
    <citation type="submission" date="2021-03" db="EMBL/GenBank/DDBJ databases">
        <authorList>
            <person name="Tagirdzhanova G."/>
        </authorList>
    </citation>
    <scope>NUCLEOTIDE SEQUENCE</scope>
</reference>
<dbReference type="InterPro" id="IPR014049">
    <property type="entry name" value="Glutathione_synthase_N_euk"/>
</dbReference>
<feature type="domain" description="Glutathione synthase substrate-binding" evidence="13">
    <location>
        <begin position="226"/>
        <end position="329"/>
    </location>
</feature>
<dbReference type="PIRSF" id="PIRSF001558">
    <property type="entry name" value="GSHase"/>
    <property type="match status" value="1"/>
</dbReference>
<dbReference type="InterPro" id="IPR004887">
    <property type="entry name" value="GSH_synth_subst-bd"/>
</dbReference>
<keyword evidence="5 9" id="KW-0479">Metal-binding</keyword>
<sequence length="538" mass="60111">MEDSLTAYPPSISHDQLSSLIFNIKDWQITHGMQLKYGPDVESVSSTPIGVTVFPTTFPRALFEQAQALQPVYNRLYAAISEDEKWLYKVLTGLIDDGRFAAVLWGIHQQVKEEGYVQDITLGIFRSDYMVHVTPNPDPLAHHPQMELRQIELNTFSVAGGAHSNKTAQMHQFMLNNGSYTFLHSPQLSNNKIPKNETIDSLAAGLRSAHTAYGQSRYVKSSTPGILFVVQPRNVNICDERPLEYVLWEHDIPAYRAIFGAQLLEHTTLSPSRELLYQPSSLSEGVEIAVVYMRAGYDSEEYSLGGIEARLRLERSRAIKCPSILSHLATFKKVQQELAVPGVLEKFLSSEEAAIVSRTFAPMFPLDKESRAGRIGRQLACDPATASSYVLKPSLEGGGHNIYRRDIPGLLSNTPEAQWHTYILMELVNPLIQKNILLTPRGIYDKVAAIEDRSDFDAENEAEEQSSLDRLSTKEGGPTVSELGIFGVCMWKKPGPGWDWIMLNVEAGWSFKTKPDYIDEISVVKGFGCFDSPLLIDT</sequence>
<evidence type="ECO:0000256" key="8">
    <source>
        <dbReference type="ARBA" id="ARBA00022842"/>
    </source>
</evidence>
<evidence type="ECO:0000256" key="11">
    <source>
        <dbReference type="PIRSR" id="PIRSR001558-2"/>
    </source>
</evidence>
<keyword evidence="4 9" id="KW-0317">Glutathione biosynthesis</keyword>
<dbReference type="InterPro" id="IPR005615">
    <property type="entry name" value="Glutathione_synthase"/>
</dbReference>
<dbReference type="Gene3D" id="3.40.50.1760">
    <property type="entry name" value="Glutathione synthase, substrate-binding domain superfamily, eukaryotic"/>
    <property type="match status" value="1"/>
</dbReference>
<dbReference type="SUPFAM" id="SSF56059">
    <property type="entry name" value="Glutathione synthetase ATP-binding domain-like"/>
    <property type="match status" value="1"/>
</dbReference>
<feature type="binding site" evidence="10">
    <location>
        <position position="514"/>
    </location>
    <ligand>
        <name>ATP</name>
        <dbReference type="ChEBI" id="CHEBI:30616"/>
    </ligand>
</feature>
<dbReference type="Gene3D" id="3.30.1490.50">
    <property type="match status" value="1"/>
</dbReference>
<evidence type="ECO:0000256" key="3">
    <source>
        <dbReference type="ARBA" id="ARBA00022598"/>
    </source>
</evidence>
<dbReference type="OrthoDB" id="2020073at2759"/>
<dbReference type="Proteomes" id="UP000664521">
    <property type="component" value="Unassembled WGS sequence"/>
</dbReference>
<dbReference type="Pfam" id="PF03199">
    <property type="entry name" value="GSH_synthase"/>
    <property type="match status" value="1"/>
</dbReference>
<keyword evidence="15" id="KW-1185">Reference proteome</keyword>
<dbReference type="EMBL" id="CAJPDS010000017">
    <property type="protein sequence ID" value="CAF9916176.1"/>
    <property type="molecule type" value="Genomic_DNA"/>
</dbReference>
<protein>
    <recommendedName>
        <fullName evidence="9">Glutathione synthetase</fullName>
        <shortName evidence="9">GSH-S</shortName>
        <ecNumber evidence="9">6.3.2.3</ecNumber>
    </recommendedName>
</protein>
<keyword evidence="7 9" id="KW-0067">ATP-binding</keyword>
<dbReference type="GO" id="GO:0005524">
    <property type="term" value="F:ATP binding"/>
    <property type="evidence" value="ECO:0007669"/>
    <property type="project" value="UniProtKB-UniRule"/>
</dbReference>
<feature type="compositionally biased region" description="Acidic residues" evidence="12">
    <location>
        <begin position="457"/>
        <end position="466"/>
    </location>
</feature>
<accession>A0A8H3F8H6</accession>
<dbReference type="PANTHER" id="PTHR11130:SF0">
    <property type="entry name" value="GLUTATHIONE SYNTHETASE"/>
    <property type="match status" value="1"/>
</dbReference>
<dbReference type="GO" id="GO:0005829">
    <property type="term" value="C:cytosol"/>
    <property type="evidence" value="ECO:0007669"/>
    <property type="project" value="TreeGrafter"/>
</dbReference>
<keyword evidence="6 9" id="KW-0547">Nucleotide-binding</keyword>
<name>A0A8H3F8H6_9LECA</name>